<dbReference type="HOGENOM" id="CLU_1917257_0_0_1"/>
<accession>S3CM28</accession>
<evidence type="ECO:0000256" key="1">
    <source>
        <dbReference type="SAM" id="MobiDB-lite"/>
    </source>
</evidence>
<protein>
    <submittedName>
        <fullName evidence="2">Uncharacterized protein</fullName>
    </submittedName>
</protein>
<gene>
    <name evidence="2" type="ORF">GLAREA_04358</name>
</gene>
<sequence>MGASLTLLSHQIHRDEYTLLLINQRITYYETLLPGNTYPFKPTEVQRKITRLQRRRARMLYVLDKNTVQYHEIKDTRGRKKREKQENEWKKAEEKDDWYALGKLRVKELARRNAEGRMGGGSDGRGLPVYTG</sequence>
<organism evidence="2 3">
    <name type="scientific">Glarea lozoyensis (strain ATCC 20868 / MF5171)</name>
    <dbReference type="NCBI Taxonomy" id="1116229"/>
    <lineage>
        <taxon>Eukaryota</taxon>
        <taxon>Fungi</taxon>
        <taxon>Dikarya</taxon>
        <taxon>Ascomycota</taxon>
        <taxon>Pezizomycotina</taxon>
        <taxon>Leotiomycetes</taxon>
        <taxon>Helotiales</taxon>
        <taxon>Helotiaceae</taxon>
        <taxon>Glarea</taxon>
    </lineage>
</organism>
<dbReference type="Proteomes" id="UP000016922">
    <property type="component" value="Unassembled WGS sequence"/>
</dbReference>
<dbReference type="KEGG" id="glz:GLAREA_04358"/>
<dbReference type="AlphaFoldDB" id="S3CM28"/>
<name>S3CM28_GLAL2</name>
<evidence type="ECO:0000313" key="3">
    <source>
        <dbReference type="Proteomes" id="UP000016922"/>
    </source>
</evidence>
<dbReference type="RefSeq" id="XP_008084926.1">
    <property type="nucleotide sequence ID" value="XM_008086735.1"/>
</dbReference>
<dbReference type="GeneID" id="19463413"/>
<keyword evidence="3" id="KW-1185">Reference proteome</keyword>
<proteinExistence type="predicted"/>
<dbReference type="EMBL" id="KE145369">
    <property type="protein sequence ID" value="EPE27567.1"/>
    <property type="molecule type" value="Genomic_DNA"/>
</dbReference>
<evidence type="ECO:0000313" key="2">
    <source>
        <dbReference type="EMBL" id="EPE27567.1"/>
    </source>
</evidence>
<feature type="region of interest" description="Disordered" evidence="1">
    <location>
        <begin position="112"/>
        <end position="132"/>
    </location>
</feature>
<reference evidence="2 3" key="1">
    <citation type="journal article" date="2013" name="BMC Genomics">
        <title>Genomics-driven discovery of the pneumocandin biosynthetic gene cluster in the fungus Glarea lozoyensis.</title>
        <authorList>
            <person name="Chen L."/>
            <person name="Yue Q."/>
            <person name="Zhang X."/>
            <person name="Xiang M."/>
            <person name="Wang C."/>
            <person name="Li S."/>
            <person name="Che Y."/>
            <person name="Ortiz-Lopez F.J."/>
            <person name="Bills G.F."/>
            <person name="Liu X."/>
            <person name="An Z."/>
        </authorList>
    </citation>
    <scope>NUCLEOTIDE SEQUENCE [LARGE SCALE GENOMIC DNA]</scope>
    <source>
        <strain evidence="3">ATCC 20868 / MF5171</strain>
    </source>
</reference>